<dbReference type="PANTHER" id="PTHR43046:SF14">
    <property type="entry name" value="MUTT_NUDIX FAMILY PROTEIN"/>
    <property type="match status" value="1"/>
</dbReference>
<dbReference type="PROSITE" id="PS00893">
    <property type="entry name" value="NUDIX_BOX"/>
    <property type="match status" value="1"/>
</dbReference>
<sequence>MKPFHHLARGILSKENKILVAHAIGYKNTFLPGGHIEFGESAKDALIREVREELGVSCVVSDFLGLVEHKWMKRGVLNCEINQIFSINSEILQVSTSPKSMEPHIEFFWCSEDELGELQPYPLRKIINNLLKGNKEPCWESTLNNKLDDPNIN</sequence>
<comment type="caution">
    <text evidence="4">The sequence shown here is derived from an EMBL/GenBank/DDBJ whole genome shotgun (WGS) entry which is preliminary data.</text>
</comment>
<proteinExistence type="predicted"/>
<dbReference type="InterPro" id="IPR015797">
    <property type="entry name" value="NUDIX_hydrolase-like_dom_sf"/>
</dbReference>
<dbReference type="PROSITE" id="PS51462">
    <property type="entry name" value="NUDIX"/>
    <property type="match status" value="1"/>
</dbReference>
<dbReference type="AlphaFoldDB" id="A0A6N8FFD9"/>
<feature type="domain" description="Nudix hydrolase" evidence="3">
    <location>
        <begin position="3"/>
        <end position="131"/>
    </location>
</feature>
<dbReference type="InterPro" id="IPR020084">
    <property type="entry name" value="NUDIX_hydrolase_CS"/>
</dbReference>
<evidence type="ECO:0000313" key="4">
    <source>
        <dbReference type="EMBL" id="MUK87911.1"/>
    </source>
</evidence>
<comment type="cofactor">
    <cofactor evidence="1">
        <name>Mg(2+)</name>
        <dbReference type="ChEBI" id="CHEBI:18420"/>
    </cofactor>
</comment>
<evidence type="ECO:0000259" key="3">
    <source>
        <dbReference type="PROSITE" id="PS51462"/>
    </source>
</evidence>
<dbReference type="PANTHER" id="PTHR43046">
    <property type="entry name" value="GDP-MANNOSE MANNOSYL HYDROLASE"/>
    <property type="match status" value="1"/>
</dbReference>
<evidence type="ECO:0000313" key="5">
    <source>
        <dbReference type="Proteomes" id="UP000469125"/>
    </source>
</evidence>
<evidence type="ECO:0000256" key="2">
    <source>
        <dbReference type="ARBA" id="ARBA00022801"/>
    </source>
</evidence>
<evidence type="ECO:0000256" key="1">
    <source>
        <dbReference type="ARBA" id="ARBA00001946"/>
    </source>
</evidence>
<organism evidence="4 5">
    <name type="scientific">Ornithinibacillus caprae</name>
    <dbReference type="NCBI Taxonomy" id="2678566"/>
    <lineage>
        <taxon>Bacteria</taxon>
        <taxon>Bacillati</taxon>
        <taxon>Bacillota</taxon>
        <taxon>Bacilli</taxon>
        <taxon>Bacillales</taxon>
        <taxon>Bacillaceae</taxon>
        <taxon>Ornithinibacillus</taxon>
    </lineage>
</organism>
<dbReference type="GO" id="GO:0016787">
    <property type="term" value="F:hydrolase activity"/>
    <property type="evidence" value="ECO:0007669"/>
    <property type="project" value="UniProtKB-KW"/>
</dbReference>
<dbReference type="InterPro" id="IPR000086">
    <property type="entry name" value="NUDIX_hydrolase_dom"/>
</dbReference>
<gene>
    <name evidence="4" type="ORF">GMD78_05795</name>
</gene>
<accession>A0A6N8FFD9</accession>
<dbReference type="EMBL" id="WOCA01000003">
    <property type="protein sequence ID" value="MUK87911.1"/>
    <property type="molecule type" value="Genomic_DNA"/>
</dbReference>
<dbReference type="RefSeq" id="WP_155667868.1">
    <property type="nucleotide sequence ID" value="NZ_WOCA01000003.1"/>
</dbReference>
<keyword evidence="5" id="KW-1185">Reference proteome</keyword>
<dbReference type="Proteomes" id="UP000469125">
    <property type="component" value="Unassembled WGS sequence"/>
</dbReference>
<keyword evidence="2" id="KW-0378">Hydrolase</keyword>
<dbReference type="Gene3D" id="3.90.79.10">
    <property type="entry name" value="Nucleoside Triphosphate Pyrophosphohydrolase"/>
    <property type="match status" value="1"/>
</dbReference>
<name>A0A6N8FFD9_9BACI</name>
<protein>
    <submittedName>
        <fullName evidence="4">NUDIX domain-containing protein</fullName>
    </submittedName>
</protein>
<reference evidence="4 5" key="1">
    <citation type="submission" date="2019-11" db="EMBL/GenBank/DDBJ databases">
        <authorList>
            <person name="Li X."/>
        </authorList>
    </citation>
    <scope>NUCLEOTIDE SEQUENCE [LARGE SCALE GENOMIC DNA]</scope>
    <source>
        <strain evidence="4 5">L9</strain>
    </source>
</reference>
<dbReference type="Pfam" id="PF00293">
    <property type="entry name" value="NUDIX"/>
    <property type="match status" value="1"/>
</dbReference>
<dbReference type="SUPFAM" id="SSF55811">
    <property type="entry name" value="Nudix"/>
    <property type="match status" value="1"/>
</dbReference>